<dbReference type="AlphaFoldDB" id="A0A2M4DA18"/>
<accession>A0A2M4DA18</accession>
<feature type="compositionally biased region" description="Basic and acidic residues" evidence="1">
    <location>
        <begin position="52"/>
        <end position="77"/>
    </location>
</feature>
<name>A0A2M4DA18_ANODA</name>
<evidence type="ECO:0000256" key="1">
    <source>
        <dbReference type="SAM" id="MobiDB-lite"/>
    </source>
</evidence>
<reference evidence="3" key="1">
    <citation type="submission" date="2018-01" db="EMBL/GenBank/DDBJ databases">
        <title>An insight into the sialome of Amazonian anophelines.</title>
        <authorList>
            <person name="Ribeiro J.M."/>
            <person name="Scarpassa V."/>
            <person name="Calvo E."/>
        </authorList>
    </citation>
    <scope>NUCLEOTIDE SEQUENCE</scope>
</reference>
<feature type="signal peptide" evidence="2">
    <location>
        <begin position="1"/>
        <end position="20"/>
    </location>
</feature>
<feature type="chain" id="PRO_5014636873" evidence="2">
    <location>
        <begin position="21"/>
        <end position="86"/>
    </location>
</feature>
<protein>
    <submittedName>
        <fullName evidence="3">Putative secreted protein</fullName>
    </submittedName>
</protein>
<organism evidence="3">
    <name type="scientific">Anopheles darlingi</name>
    <name type="common">Mosquito</name>
    <dbReference type="NCBI Taxonomy" id="43151"/>
    <lineage>
        <taxon>Eukaryota</taxon>
        <taxon>Metazoa</taxon>
        <taxon>Ecdysozoa</taxon>
        <taxon>Arthropoda</taxon>
        <taxon>Hexapoda</taxon>
        <taxon>Insecta</taxon>
        <taxon>Pterygota</taxon>
        <taxon>Neoptera</taxon>
        <taxon>Endopterygota</taxon>
        <taxon>Diptera</taxon>
        <taxon>Nematocera</taxon>
        <taxon>Culicoidea</taxon>
        <taxon>Culicidae</taxon>
        <taxon>Anophelinae</taxon>
        <taxon>Anopheles</taxon>
    </lineage>
</organism>
<feature type="region of interest" description="Disordered" evidence="1">
    <location>
        <begin position="23"/>
        <end position="86"/>
    </location>
</feature>
<dbReference type="EMBL" id="GGFL01010153">
    <property type="protein sequence ID" value="MBW74331.1"/>
    <property type="molecule type" value="Transcribed_RNA"/>
</dbReference>
<keyword evidence="2" id="KW-0732">Signal</keyword>
<sequence length="86" mass="9912">MLILNIFMILCCCLVPPWGAYPGRHTGRKSPVHTQTHTRAHTRTHTPTQTEHNPESKHSRLDREPRLRSSQSREHAAQRLRRAGLS</sequence>
<proteinExistence type="predicted"/>
<evidence type="ECO:0000256" key="2">
    <source>
        <dbReference type="SAM" id="SignalP"/>
    </source>
</evidence>
<evidence type="ECO:0000313" key="3">
    <source>
        <dbReference type="EMBL" id="MBW74331.1"/>
    </source>
</evidence>
<feature type="compositionally biased region" description="Basic residues" evidence="1">
    <location>
        <begin position="25"/>
        <end position="44"/>
    </location>
</feature>